<dbReference type="AlphaFoldDB" id="L8HWX5"/>
<evidence type="ECO:0000313" key="2">
    <source>
        <dbReference type="Proteomes" id="UP000011080"/>
    </source>
</evidence>
<protein>
    <submittedName>
        <fullName evidence="1">Uncharacterized protein</fullName>
    </submittedName>
</protein>
<dbReference type="EMBL" id="JH882731">
    <property type="protein sequence ID" value="ELR48418.1"/>
    <property type="molecule type" value="Genomic_DNA"/>
</dbReference>
<name>L8HWX5_9CETA</name>
<sequence length="51" mass="5596">HQAPLSMGFSRQEYWSELPFPSPGNLSNPRIEPVSLVSPALTDGFFTTSTT</sequence>
<reference evidence="1 2" key="1">
    <citation type="journal article" date="2012" name="Nat. Genet.">
        <title>The yak genome and adaptation to life at high altitude.</title>
        <authorList>
            <person name="Qiu Q."/>
            <person name="Zhang G."/>
            <person name="Ma T."/>
            <person name="Qian W."/>
            <person name="Wang J."/>
            <person name="Ye Z."/>
            <person name="Cao C."/>
            <person name="Hu Q."/>
            <person name="Kim J."/>
            <person name="Larkin D.M."/>
            <person name="Auvil L."/>
            <person name="Capitanu B."/>
            <person name="Ma J."/>
            <person name="Lewin H.A."/>
            <person name="Qian X."/>
            <person name="Lang Y."/>
            <person name="Zhou R."/>
            <person name="Wang L."/>
            <person name="Wang K."/>
            <person name="Xia J."/>
            <person name="Liao S."/>
            <person name="Pan S."/>
            <person name="Lu X."/>
            <person name="Hou H."/>
            <person name="Wang Y."/>
            <person name="Zang X."/>
            <person name="Yin Y."/>
            <person name="Ma H."/>
            <person name="Zhang J."/>
            <person name="Wang Z."/>
            <person name="Zhang Y."/>
            <person name="Zhang D."/>
            <person name="Yonezawa T."/>
            <person name="Hasegawa M."/>
            <person name="Zhong Y."/>
            <person name="Liu W."/>
            <person name="Zhang Y."/>
            <person name="Huang Z."/>
            <person name="Zhang S."/>
            <person name="Long R."/>
            <person name="Yang H."/>
            <person name="Wang J."/>
            <person name="Lenstra J.A."/>
            <person name="Cooper D.N."/>
            <person name="Wu Y."/>
            <person name="Wang J."/>
            <person name="Shi P."/>
            <person name="Wang J."/>
            <person name="Liu J."/>
        </authorList>
    </citation>
    <scope>NUCLEOTIDE SEQUENCE [LARGE SCALE GENOMIC DNA]</scope>
    <source>
        <strain evidence="2">yakQH1</strain>
    </source>
</reference>
<organism evidence="1 2">
    <name type="scientific">Bos mutus</name>
    <name type="common">wild yak</name>
    <dbReference type="NCBI Taxonomy" id="72004"/>
    <lineage>
        <taxon>Eukaryota</taxon>
        <taxon>Metazoa</taxon>
        <taxon>Chordata</taxon>
        <taxon>Craniata</taxon>
        <taxon>Vertebrata</taxon>
        <taxon>Euteleostomi</taxon>
        <taxon>Mammalia</taxon>
        <taxon>Eutheria</taxon>
        <taxon>Laurasiatheria</taxon>
        <taxon>Artiodactyla</taxon>
        <taxon>Ruminantia</taxon>
        <taxon>Pecora</taxon>
        <taxon>Bovidae</taxon>
        <taxon>Bovinae</taxon>
        <taxon>Bos</taxon>
    </lineage>
</organism>
<gene>
    <name evidence="1" type="ORF">M91_09570</name>
</gene>
<feature type="non-terminal residue" evidence="1">
    <location>
        <position position="1"/>
    </location>
</feature>
<feature type="non-terminal residue" evidence="1">
    <location>
        <position position="51"/>
    </location>
</feature>
<evidence type="ECO:0000313" key="1">
    <source>
        <dbReference type="EMBL" id="ELR48418.1"/>
    </source>
</evidence>
<proteinExistence type="predicted"/>
<accession>L8HWX5</accession>
<dbReference type="Proteomes" id="UP000011080">
    <property type="component" value="Unassembled WGS sequence"/>
</dbReference>